<evidence type="ECO:0000256" key="7">
    <source>
        <dbReference type="RuleBase" id="RU363032"/>
    </source>
</evidence>
<comment type="caution">
    <text evidence="9">The sequence shown here is derived from an EMBL/GenBank/DDBJ whole genome shotgun (WGS) entry which is preliminary data.</text>
</comment>
<evidence type="ECO:0000256" key="1">
    <source>
        <dbReference type="ARBA" id="ARBA00004651"/>
    </source>
</evidence>
<feature type="transmembrane region" description="Helical" evidence="7">
    <location>
        <begin position="59"/>
        <end position="82"/>
    </location>
</feature>
<organism evidence="9 10">
    <name type="scientific">Gulosibacter chungangensis</name>
    <dbReference type="NCBI Taxonomy" id="979746"/>
    <lineage>
        <taxon>Bacteria</taxon>
        <taxon>Bacillati</taxon>
        <taxon>Actinomycetota</taxon>
        <taxon>Actinomycetes</taxon>
        <taxon>Micrococcales</taxon>
        <taxon>Microbacteriaceae</taxon>
        <taxon>Gulosibacter</taxon>
    </lineage>
</organism>
<keyword evidence="10" id="KW-1185">Reference proteome</keyword>
<feature type="transmembrane region" description="Helical" evidence="7">
    <location>
        <begin position="94"/>
        <end position="112"/>
    </location>
</feature>
<keyword evidence="4 7" id="KW-0812">Transmembrane</keyword>
<feature type="transmembrane region" description="Helical" evidence="7">
    <location>
        <begin position="181"/>
        <end position="201"/>
    </location>
</feature>
<dbReference type="AlphaFoldDB" id="A0A7J5BDE6"/>
<dbReference type="SUPFAM" id="SSF161098">
    <property type="entry name" value="MetI-like"/>
    <property type="match status" value="1"/>
</dbReference>
<dbReference type="Gene3D" id="1.10.3720.10">
    <property type="entry name" value="MetI-like"/>
    <property type="match status" value="1"/>
</dbReference>
<sequence length="249" mass="26933">MLRPWLSVLVVLAIWQFADVLGWLNERVLPGPGAIWSAFFDLAVGGQLGQAILASLPRVLIGMTVGILSGTLLGLVSGFWRLGEDLVDKPMQMVRAIPFTALVPLFILWFGIDEAPKIALVIVGTAVPLYINTSSGIKSVDRRLLELAQLYRLSSFQTALQVLIPAALPQILAGLRHGLGLAWVALIVAETIGANAGVGFLLTTARQYGQTDVVIVCILLYAALGVLTDLIVRGLETYLLRWRPNAQRS</sequence>
<feature type="transmembrane region" description="Helical" evidence="7">
    <location>
        <begin position="118"/>
        <end position="137"/>
    </location>
</feature>
<evidence type="ECO:0000256" key="3">
    <source>
        <dbReference type="ARBA" id="ARBA00022475"/>
    </source>
</evidence>
<dbReference type="PANTHER" id="PTHR30151">
    <property type="entry name" value="ALKANE SULFONATE ABC TRANSPORTER-RELATED, MEMBRANE SUBUNIT"/>
    <property type="match status" value="1"/>
</dbReference>
<dbReference type="PROSITE" id="PS50928">
    <property type="entry name" value="ABC_TM1"/>
    <property type="match status" value="1"/>
</dbReference>
<protein>
    <submittedName>
        <fullName evidence="9">ABC transporter permease subunit</fullName>
    </submittedName>
</protein>
<reference evidence="9 10" key="1">
    <citation type="submission" date="2019-09" db="EMBL/GenBank/DDBJ databases">
        <title>Phylogeny of genus Pseudoclavibacter and closely related genus.</title>
        <authorList>
            <person name="Li Y."/>
        </authorList>
    </citation>
    <scope>NUCLEOTIDE SEQUENCE [LARGE SCALE GENOMIC DNA]</scope>
    <source>
        <strain evidence="9 10">KCTC 13959</strain>
    </source>
</reference>
<keyword evidence="2 7" id="KW-0813">Transport</keyword>
<dbReference type="GO" id="GO:0005886">
    <property type="term" value="C:plasma membrane"/>
    <property type="evidence" value="ECO:0007669"/>
    <property type="project" value="UniProtKB-SubCell"/>
</dbReference>
<keyword evidence="5 7" id="KW-1133">Transmembrane helix</keyword>
<dbReference type="Pfam" id="PF00528">
    <property type="entry name" value="BPD_transp_1"/>
    <property type="match status" value="1"/>
</dbReference>
<dbReference type="PANTHER" id="PTHR30151:SF38">
    <property type="entry name" value="ALIPHATIC SULFONATES TRANSPORT PERMEASE PROTEIN SSUC-RELATED"/>
    <property type="match status" value="1"/>
</dbReference>
<evidence type="ECO:0000313" key="10">
    <source>
        <dbReference type="Proteomes" id="UP000433493"/>
    </source>
</evidence>
<dbReference type="OrthoDB" id="3173654at2"/>
<accession>A0A7J5BDE6</accession>
<feature type="transmembrane region" description="Helical" evidence="7">
    <location>
        <begin position="213"/>
        <end position="232"/>
    </location>
</feature>
<feature type="domain" description="ABC transmembrane type-1" evidence="8">
    <location>
        <begin position="48"/>
        <end position="232"/>
    </location>
</feature>
<comment type="subcellular location">
    <subcellularLocation>
        <location evidence="1 7">Cell membrane</location>
        <topology evidence="1 7">Multi-pass membrane protein</topology>
    </subcellularLocation>
</comment>
<comment type="similarity">
    <text evidence="7">Belongs to the binding-protein-dependent transport system permease family.</text>
</comment>
<feature type="transmembrane region" description="Helical" evidence="7">
    <location>
        <begin position="158"/>
        <end position="175"/>
    </location>
</feature>
<dbReference type="GO" id="GO:0042918">
    <property type="term" value="P:alkanesulfonate transmembrane transport"/>
    <property type="evidence" value="ECO:0007669"/>
    <property type="project" value="UniProtKB-ARBA"/>
</dbReference>
<gene>
    <name evidence="9" type="ORF">F8O05_03730</name>
</gene>
<evidence type="ECO:0000256" key="6">
    <source>
        <dbReference type="ARBA" id="ARBA00023136"/>
    </source>
</evidence>
<keyword evidence="6 7" id="KW-0472">Membrane</keyword>
<dbReference type="InterPro" id="IPR035906">
    <property type="entry name" value="MetI-like_sf"/>
</dbReference>
<dbReference type="EMBL" id="WBKB01000002">
    <property type="protein sequence ID" value="KAB1644235.1"/>
    <property type="molecule type" value="Genomic_DNA"/>
</dbReference>
<evidence type="ECO:0000313" key="9">
    <source>
        <dbReference type="EMBL" id="KAB1644235.1"/>
    </source>
</evidence>
<evidence type="ECO:0000256" key="2">
    <source>
        <dbReference type="ARBA" id="ARBA00022448"/>
    </source>
</evidence>
<dbReference type="InterPro" id="IPR000515">
    <property type="entry name" value="MetI-like"/>
</dbReference>
<evidence type="ECO:0000256" key="4">
    <source>
        <dbReference type="ARBA" id="ARBA00022692"/>
    </source>
</evidence>
<evidence type="ECO:0000259" key="8">
    <source>
        <dbReference type="PROSITE" id="PS50928"/>
    </source>
</evidence>
<evidence type="ECO:0000256" key="5">
    <source>
        <dbReference type="ARBA" id="ARBA00022989"/>
    </source>
</evidence>
<dbReference type="FunFam" id="1.10.3720.10:FF:000003">
    <property type="entry name" value="Aliphatic sulfonate ABC transporter permease"/>
    <property type="match status" value="1"/>
</dbReference>
<keyword evidence="3" id="KW-1003">Cell membrane</keyword>
<dbReference type="CDD" id="cd06261">
    <property type="entry name" value="TM_PBP2"/>
    <property type="match status" value="1"/>
</dbReference>
<proteinExistence type="inferred from homology"/>
<name>A0A7J5BDE6_9MICO</name>
<dbReference type="Proteomes" id="UP000433493">
    <property type="component" value="Unassembled WGS sequence"/>
</dbReference>